<dbReference type="EMBL" id="CP000453">
    <property type="protein sequence ID" value="ABI57570.1"/>
    <property type="molecule type" value="Genomic_DNA"/>
</dbReference>
<dbReference type="GO" id="GO:0017089">
    <property type="term" value="F:glycolipid transfer activity"/>
    <property type="evidence" value="ECO:0007669"/>
    <property type="project" value="TreeGrafter"/>
</dbReference>
<feature type="chain" id="PRO_5009018797" description="Lipopolysaccharide export system protein LptA" evidence="4">
    <location>
        <begin position="26"/>
        <end position="175"/>
    </location>
</feature>
<dbReference type="GO" id="GO:0001530">
    <property type="term" value="F:lipopolysaccharide binding"/>
    <property type="evidence" value="ECO:0007669"/>
    <property type="project" value="InterPro"/>
</dbReference>
<sequence precursor="true">MNCHNRAATLLAGLLCLLLATGGQARTPDRDRPIDLEADRAEIDNVRGISTYTGAVVLTQGSLVITGDRMVVHTRDVEGRRVLDRVEVAGGPATYEQLPPGQTDTVHAEAPRMEYHSRGPQRLHLSGGAELWQRENRMSGDEIRVNLETQEAVVEGREDRRTRTIFYPAEERDEE</sequence>
<dbReference type="PANTHER" id="PTHR36504">
    <property type="entry name" value="LIPOPOLYSACCHARIDE EXPORT SYSTEM PROTEIN LPTA"/>
    <property type="match status" value="1"/>
</dbReference>
<evidence type="ECO:0000256" key="4">
    <source>
        <dbReference type="HAMAP-Rule" id="MF_01914"/>
    </source>
</evidence>
<comment type="subcellular location">
    <subcellularLocation>
        <location evidence="4">Periplasm</location>
    </subcellularLocation>
</comment>
<accession>Q0A6G7</accession>
<dbReference type="KEGG" id="aeh:Mlg_2228"/>
<dbReference type="GO" id="GO:0043165">
    <property type="term" value="P:Gram-negative-bacterium-type cell outer membrane assembly"/>
    <property type="evidence" value="ECO:0007669"/>
    <property type="project" value="UniProtKB-UniRule"/>
</dbReference>
<reference evidence="7" key="1">
    <citation type="submission" date="2006-08" db="EMBL/GenBank/DDBJ databases">
        <title>Complete sequence of Alkalilimnicola ehrilichei MLHE-1.</title>
        <authorList>
            <person name="Copeland A."/>
            <person name="Lucas S."/>
            <person name="Lapidus A."/>
            <person name="Barry K."/>
            <person name="Detter J.C."/>
            <person name="Glavina del Rio T."/>
            <person name="Hammon N."/>
            <person name="Israni S."/>
            <person name="Dalin E."/>
            <person name="Tice H."/>
            <person name="Pitluck S."/>
            <person name="Sims D."/>
            <person name="Brettin T."/>
            <person name="Bruce D."/>
            <person name="Han C."/>
            <person name="Tapia R."/>
            <person name="Gilna P."/>
            <person name="Schmutz J."/>
            <person name="Larimer F."/>
            <person name="Land M."/>
            <person name="Hauser L."/>
            <person name="Kyrpides N."/>
            <person name="Mikhailova N."/>
            <person name="Oremland R.S."/>
            <person name="Hoeft S.E."/>
            <person name="Switzer-Blum J."/>
            <person name="Kulp T."/>
            <person name="King G."/>
            <person name="Tabita R."/>
            <person name="Witte B."/>
            <person name="Santini J.M."/>
            <person name="Basu P."/>
            <person name="Hollibaugh J.T."/>
            <person name="Xie G."/>
            <person name="Stolz J.F."/>
            <person name="Richardson P."/>
        </authorList>
    </citation>
    <scope>NUCLEOTIDE SEQUENCE [LARGE SCALE GENOMIC DNA]</scope>
    <source>
        <strain evidence="7">ATCC BAA-1101 / DSM 17681 / MLHE-1</strain>
    </source>
</reference>
<dbReference type="RefSeq" id="WP_011629964.1">
    <property type="nucleotide sequence ID" value="NC_008340.1"/>
</dbReference>
<keyword evidence="2 4" id="KW-0732">Signal</keyword>
<evidence type="ECO:0000256" key="1">
    <source>
        <dbReference type="ARBA" id="ARBA00022448"/>
    </source>
</evidence>
<dbReference type="HAMAP" id="MF_01914">
    <property type="entry name" value="LPS_assembly_LptA"/>
    <property type="match status" value="1"/>
</dbReference>
<evidence type="ECO:0000256" key="3">
    <source>
        <dbReference type="ARBA" id="ARBA00022764"/>
    </source>
</evidence>
<dbReference type="AlphaFoldDB" id="Q0A6G7"/>
<dbReference type="GO" id="GO:0009279">
    <property type="term" value="C:cell outer membrane"/>
    <property type="evidence" value="ECO:0007669"/>
    <property type="project" value="TreeGrafter"/>
</dbReference>
<keyword evidence="3 4" id="KW-0574">Periplasm</keyword>
<dbReference type="Proteomes" id="UP000001962">
    <property type="component" value="Chromosome"/>
</dbReference>
<feature type="signal peptide" evidence="4">
    <location>
        <begin position="1"/>
        <end position="25"/>
    </location>
</feature>
<dbReference type="InterPro" id="IPR005653">
    <property type="entry name" value="OstA-like_N"/>
</dbReference>
<dbReference type="NCBIfam" id="TIGR03002">
    <property type="entry name" value="outer_YhbN_LptA"/>
    <property type="match status" value="1"/>
</dbReference>
<dbReference type="eggNOG" id="COG1934">
    <property type="taxonomic scope" value="Bacteria"/>
</dbReference>
<feature type="domain" description="Organic solvent tolerance-like N-terminal" evidence="5">
    <location>
        <begin position="36"/>
        <end position="150"/>
    </location>
</feature>
<dbReference type="GO" id="GO:0030288">
    <property type="term" value="C:outer membrane-bounded periplasmic space"/>
    <property type="evidence" value="ECO:0007669"/>
    <property type="project" value="TreeGrafter"/>
</dbReference>
<proteinExistence type="inferred from homology"/>
<dbReference type="Pfam" id="PF03968">
    <property type="entry name" value="LptD_N"/>
    <property type="match status" value="1"/>
</dbReference>
<keyword evidence="7" id="KW-1185">Reference proteome</keyword>
<dbReference type="PANTHER" id="PTHR36504:SF1">
    <property type="entry name" value="LIPOPOLYSACCHARIDE EXPORT SYSTEM PROTEIN LPTA"/>
    <property type="match status" value="1"/>
</dbReference>
<evidence type="ECO:0000259" key="5">
    <source>
        <dbReference type="Pfam" id="PF03968"/>
    </source>
</evidence>
<dbReference type="OrthoDB" id="9795964at2"/>
<comment type="function">
    <text evidence="4">Involved in the assembly of lipopolysaccharide (LPS). Required for the translocation of LPS from the inner membrane to the outer membrane. May form a bridge between the inner membrane and the outer membrane, via interactions with LptC and LptD, thereby facilitating LPS transfer across the periplasm.</text>
</comment>
<dbReference type="HOGENOM" id="CLU_095993_4_1_6"/>
<gene>
    <name evidence="4" type="primary">lptA</name>
    <name evidence="6" type="ordered locus">Mlg_2228</name>
</gene>
<dbReference type="InterPro" id="IPR052037">
    <property type="entry name" value="LPS_export_LptA"/>
</dbReference>
<protein>
    <recommendedName>
        <fullName evidence="4">Lipopolysaccharide export system protein LptA</fullName>
    </recommendedName>
</protein>
<dbReference type="GO" id="GO:0015920">
    <property type="term" value="P:lipopolysaccharide transport"/>
    <property type="evidence" value="ECO:0007669"/>
    <property type="project" value="UniProtKB-UniRule"/>
</dbReference>
<dbReference type="Gene3D" id="2.60.450.10">
    <property type="entry name" value="Lipopolysaccharide (LPS) transport protein A like domain"/>
    <property type="match status" value="1"/>
</dbReference>
<comment type="subunit">
    <text evidence="4">Component of the lipopolysaccharide transport and assembly complex.</text>
</comment>
<organism evidence="6 7">
    <name type="scientific">Alkalilimnicola ehrlichii (strain ATCC BAA-1101 / DSM 17681 / MLHE-1)</name>
    <dbReference type="NCBI Taxonomy" id="187272"/>
    <lineage>
        <taxon>Bacteria</taxon>
        <taxon>Pseudomonadati</taxon>
        <taxon>Pseudomonadota</taxon>
        <taxon>Gammaproteobacteria</taxon>
        <taxon>Chromatiales</taxon>
        <taxon>Ectothiorhodospiraceae</taxon>
        <taxon>Alkalilimnicola</taxon>
    </lineage>
</organism>
<evidence type="ECO:0000313" key="7">
    <source>
        <dbReference type="Proteomes" id="UP000001962"/>
    </source>
</evidence>
<comment type="similarity">
    <text evidence="4">Belongs to the LptA family.</text>
</comment>
<dbReference type="InterPro" id="IPR014340">
    <property type="entry name" value="LptA"/>
</dbReference>
<evidence type="ECO:0000256" key="2">
    <source>
        <dbReference type="ARBA" id="ARBA00022729"/>
    </source>
</evidence>
<evidence type="ECO:0000313" key="6">
    <source>
        <dbReference type="EMBL" id="ABI57570.1"/>
    </source>
</evidence>
<keyword evidence="1 4" id="KW-0813">Transport</keyword>
<name>Q0A6G7_ALKEH</name>